<accession>A0A5B7FB61</accession>
<reference evidence="2 3" key="1">
    <citation type="submission" date="2019-05" db="EMBL/GenBank/DDBJ databases">
        <title>Another draft genome of Portunus trituberculatus and its Hox gene families provides insights of decapod evolution.</title>
        <authorList>
            <person name="Jeong J.-H."/>
            <person name="Song I."/>
            <person name="Kim S."/>
            <person name="Choi T."/>
            <person name="Kim D."/>
            <person name="Ryu S."/>
            <person name="Kim W."/>
        </authorList>
    </citation>
    <scope>NUCLEOTIDE SEQUENCE [LARGE SCALE GENOMIC DNA]</scope>
    <source>
        <tissue evidence="2">Muscle</tissue>
    </source>
</reference>
<dbReference type="Proteomes" id="UP000324222">
    <property type="component" value="Unassembled WGS sequence"/>
</dbReference>
<feature type="region of interest" description="Disordered" evidence="1">
    <location>
        <begin position="67"/>
        <end position="87"/>
    </location>
</feature>
<gene>
    <name evidence="2" type="ORF">E2C01_036438</name>
</gene>
<keyword evidence="3" id="KW-1185">Reference proteome</keyword>
<comment type="caution">
    <text evidence="2">The sequence shown here is derived from an EMBL/GenBank/DDBJ whole genome shotgun (WGS) entry which is preliminary data.</text>
</comment>
<evidence type="ECO:0000256" key="1">
    <source>
        <dbReference type="SAM" id="MobiDB-lite"/>
    </source>
</evidence>
<evidence type="ECO:0000313" key="2">
    <source>
        <dbReference type="EMBL" id="MPC42807.1"/>
    </source>
</evidence>
<proteinExistence type="predicted"/>
<protein>
    <submittedName>
        <fullName evidence="2">Uncharacterized protein</fullName>
    </submittedName>
</protein>
<organism evidence="2 3">
    <name type="scientific">Portunus trituberculatus</name>
    <name type="common">Swimming crab</name>
    <name type="synonym">Neptunus trituberculatus</name>
    <dbReference type="NCBI Taxonomy" id="210409"/>
    <lineage>
        <taxon>Eukaryota</taxon>
        <taxon>Metazoa</taxon>
        <taxon>Ecdysozoa</taxon>
        <taxon>Arthropoda</taxon>
        <taxon>Crustacea</taxon>
        <taxon>Multicrustacea</taxon>
        <taxon>Malacostraca</taxon>
        <taxon>Eumalacostraca</taxon>
        <taxon>Eucarida</taxon>
        <taxon>Decapoda</taxon>
        <taxon>Pleocyemata</taxon>
        <taxon>Brachyura</taxon>
        <taxon>Eubrachyura</taxon>
        <taxon>Portunoidea</taxon>
        <taxon>Portunidae</taxon>
        <taxon>Portuninae</taxon>
        <taxon>Portunus</taxon>
    </lineage>
</organism>
<name>A0A5B7FB61_PORTR</name>
<dbReference type="AlphaFoldDB" id="A0A5B7FB61"/>
<sequence length="87" mass="9340">MLVGRCGGDPQCGRVPPTVTSGAGIPASVSPSQEILARFLSQSGTIMPYQARHLAPSGELRRFLQDQANQTHCNTPQHPDTHNTPIH</sequence>
<dbReference type="EMBL" id="VSRR010005576">
    <property type="protein sequence ID" value="MPC42807.1"/>
    <property type="molecule type" value="Genomic_DNA"/>
</dbReference>
<evidence type="ECO:0000313" key="3">
    <source>
        <dbReference type="Proteomes" id="UP000324222"/>
    </source>
</evidence>